<dbReference type="OrthoDB" id="959195at2"/>
<gene>
    <name evidence="2" type="ORF">FAES_1821</name>
</gene>
<dbReference type="Proteomes" id="UP000011058">
    <property type="component" value="Chromosome"/>
</dbReference>
<dbReference type="STRING" id="1166018.FAES_1821"/>
<evidence type="ECO:0000313" key="2">
    <source>
        <dbReference type="EMBL" id="CCG99831.1"/>
    </source>
</evidence>
<sequence length="275" mass="29713">MKLRDLFTQLASDAGIAADDANLTALAAKIPEDAEADDETIVKPIRENLLTVSAAENNEKIKGKFTALALNGVDATIDPVLVELLGEEGAKTFKAENKTTHKRVAKLLEQFKAQKKGGDTSEAAKTITELNNQLAQIKTTHDTELQTLKDSFARDRFYDRLKIKIVNRADVVDLAKEEDGLLALTALDKKLGAVGGVLDVNTGKIMKKEDPTLELFINNKPATVDGLLDDTLKERKYIKASNPAPTNPVEVPADDKGGQGASAAQAKMASYLKDE</sequence>
<evidence type="ECO:0000256" key="1">
    <source>
        <dbReference type="SAM" id="MobiDB-lite"/>
    </source>
</evidence>
<accession>I0K6S8</accession>
<dbReference type="KEGG" id="fae:FAES_1821"/>
<reference evidence="2 3" key="1">
    <citation type="journal article" date="2012" name="J. Bacteriol.">
        <title>Genome Sequence of Fibrella aestuarina BUZ 2T, a Filamentous Marine Bacterium.</title>
        <authorList>
            <person name="Filippini M."/>
            <person name="Qi W."/>
            <person name="Blom J."/>
            <person name="Goesmann A."/>
            <person name="Smits T.H."/>
            <person name="Bagheri H.C."/>
        </authorList>
    </citation>
    <scope>NUCLEOTIDE SEQUENCE [LARGE SCALE GENOMIC DNA]</scope>
    <source>
        <strain evidence="3">BUZ 2T</strain>
    </source>
</reference>
<proteinExistence type="predicted"/>
<organism evidence="2 3">
    <name type="scientific">Fibrella aestuarina BUZ 2</name>
    <dbReference type="NCBI Taxonomy" id="1166018"/>
    <lineage>
        <taxon>Bacteria</taxon>
        <taxon>Pseudomonadati</taxon>
        <taxon>Bacteroidota</taxon>
        <taxon>Cytophagia</taxon>
        <taxon>Cytophagales</taxon>
        <taxon>Spirosomataceae</taxon>
        <taxon>Fibrella</taxon>
    </lineage>
</organism>
<dbReference type="HOGENOM" id="CLU_1011021_0_0_10"/>
<dbReference type="RefSeq" id="WP_015330930.1">
    <property type="nucleotide sequence ID" value="NC_020054.1"/>
</dbReference>
<dbReference type="AlphaFoldDB" id="I0K6S8"/>
<feature type="compositionally biased region" description="Low complexity" evidence="1">
    <location>
        <begin position="261"/>
        <end position="275"/>
    </location>
</feature>
<dbReference type="EMBL" id="HE796683">
    <property type="protein sequence ID" value="CCG99831.1"/>
    <property type="molecule type" value="Genomic_DNA"/>
</dbReference>
<name>I0K6S8_9BACT</name>
<feature type="region of interest" description="Disordered" evidence="1">
    <location>
        <begin position="238"/>
        <end position="275"/>
    </location>
</feature>
<protein>
    <submittedName>
        <fullName evidence="2">Uncharacterized protein</fullName>
    </submittedName>
</protein>
<keyword evidence="3" id="KW-1185">Reference proteome</keyword>
<evidence type="ECO:0000313" key="3">
    <source>
        <dbReference type="Proteomes" id="UP000011058"/>
    </source>
</evidence>